<dbReference type="Pfam" id="PF01833">
    <property type="entry name" value="TIG"/>
    <property type="match status" value="1"/>
</dbReference>
<keyword evidence="3" id="KW-1185">Reference proteome</keyword>
<dbReference type="EMBL" id="JAOYOD010000001">
    <property type="protein sequence ID" value="MCV9385734.1"/>
    <property type="molecule type" value="Genomic_DNA"/>
</dbReference>
<comment type="caution">
    <text evidence="2">The sequence shown here is derived from an EMBL/GenBank/DDBJ whole genome shotgun (WGS) entry which is preliminary data.</text>
</comment>
<dbReference type="Proteomes" id="UP001300692">
    <property type="component" value="Unassembled WGS sequence"/>
</dbReference>
<evidence type="ECO:0000259" key="1">
    <source>
        <dbReference type="Pfam" id="PF01833"/>
    </source>
</evidence>
<evidence type="ECO:0000313" key="2">
    <source>
        <dbReference type="EMBL" id="MCV9385734.1"/>
    </source>
</evidence>
<accession>A0ABT3CQI1</accession>
<sequence>MKRINRYLTYLSITSVLLIGCQSEEKDTTIEPEENQEYVIDSFSPNKGVVGTEITIKGNHFGNSDENAVISINGKLAPIVNYSDTEIVISAPDNQRETSALINLRINGVTKSTESAFTYPLPAISYIDKEYVLIGEVFTIKGEYFEADTEAFDLMIGGFLQEVTSSSPTEMTVVYSGDSPVNSDQEIMISIDGFNYLSNFTIRKALQFELTDHPLNSPFLDRGAICPGSVIQLNVNDNRSTSGSNINPDATFFLNGSLDQEPSYWPEGNGSRTYYYRIPYEANMGTAELTASTYWGQEIISNLETELVIEEGTFTPSQNTAGRSAFITVTLSHFFQSPQTMKFTFTEANSDIEVESSNLVFEDYNEDYTTPILVRVPAAAGTYTMRAYTPEKEYELKADGDATIVVQ</sequence>
<evidence type="ECO:0000313" key="3">
    <source>
        <dbReference type="Proteomes" id="UP001300692"/>
    </source>
</evidence>
<organism evidence="2 3">
    <name type="scientific">Reichenbachiella ulvae</name>
    <dbReference type="NCBI Taxonomy" id="2980104"/>
    <lineage>
        <taxon>Bacteria</taxon>
        <taxon>Pseudomonadati</taxon>
        <taxon>Bacteroidota</taxon>
        <taxon>Cytophagia</taxon>
        <taxon>Cytophagales</taxon>
        <taxon>Reichenbachiellaceae</taxon>
        <taxon>Reichenbachiella</taxon>
    </lineage>
</organism>
<reference evidence="2 3" key="1">
    <citation type="submission" date="2022-10" db="EMBL/GenBank/DDBJ databases">
        <title>Comparative genomics and taxonomic characterization of three novel marine species of genus Reichenbachiella exhibiting antioxidant and polysaccharide degradation activities.</title>
        <authorList>
            <person name="Muhammad N."/>
            <person name="Lee Y.-J."/>
            <person name="Ko J."/>
            <person name="Kim S.-G."/>
        </authorList>
    </citation>
    <scope>NUCLEOTIDE SEQUENCE [LARGE SCALE GENOMIC DNA]</scope>
    <source>
        <strain evidence="2 3">ABR2-5</strain>
    </source>
</reference>
<dbReference type="InterPro" id="IPR014756">
    <property type="entry name" value="Ig_E-set"/>
</dbReference>
<dbReference type="PROSITE" id="PS51257">
    <property type="entry name" value="PROKAR_LIPOPROTEIN"/>
    <property type="match status" value="1"/>
</dbReference>
<dbReference type="InterPro" id="IPR013783">
    <property type="entry name" value="Ig-like_fold"/>
</dbReference>
<dbReference type="Gene3D" id="2.60.40.10">
    <property type="entry name" value="Immunoglobulins"/>
    <property type="match status" value="1"/>
</dbReference>
<protein>
    <submittedName>
        <fullName evidence="2">IPT/TIG domain-containing protein</fullName>
    </submittedName>
</protein>
<dbReference type="InterPro" id="IPR002909">
    <property type="entry name" value="IPT_dom"/>
</dbReference>
<name>A0ABT3CQI1_9BACT</name>
<dbReference type="CDD" id="cd00603">
    <property type="entry name" value="IPT_PCSR"/>
    <property type="match status" value="1"/>
</dbReference>
<proteinExistence type="predicted"/>
<gene>
    <name evidence="2" type="ORF">N7U62_03625</name>
</gene>
<feature type="domain" description="IPT/TIG" evidence="1">
    <location>
        <begin position="39"/>
        <end position="119"/>
    </location>
</feature>
<dbReference type="SUPFAM" id="SSF81296">
    <property type="entry name" value="E set domains"/>
    <property type="match status" value="1"/>
</dbReference>
<dbReference type="RefSeq" id="WP_264136517.1">
    <property type="nucleotide sequence ID" value="NZ_JAOYOD010000001.1"/>
</dbReference>